<dbReference type="AlphaFoldDB" id="A0AAE9N6C0"/>
<evidence type="ECO:0000313" key="4">
    <source>
        <dbReference type="Proteomes" id="UP001058872"/>
    </source>
</evidence>
<dbReference type="PANTHER" id="PTHR12526">
    <property type="entry name" value="GLYCOSYLTRANSFERASE"/>
    <property type="match status" value="1"/>
</dbReference>
<evidence type="ECO:0000259" key="2">
    <source>
        <dbReference type="Pfam" id="PF13439"/>
    </source>
</evidence>
<gene>
    <name evidence="3" type="ORF">DCM83_00275</name>
</gene>
<dbReference type="GO" id="GO:0016757">
    <property type="term" value="F:glycosyltransferase activity"/>
    <property type="evidence" value="ECO:0007669"/>
    <property type="project" value="InterPro"/>
</dbReference>
<reference evidence="3" key="1">
    <citation type="submission" date="2018-04" db="EMBL/GenBank/DDBJ databases">
        <title>Genomes of Endosymbiotic and Endophytic Bradyrhizobium Publication status.</title>
        <authorList>
            <person name="Guha S."/>
            <person name="Jorrin B."/>
            <person name="Sarkar M."/>
            <person name="Poole P.S."/>
            <person name="DasGupta M."/>
        </authorList>
    </citation>
    <scope>NUCLEOTIDE SEQUENCE</scope>
    <source>
        <strain evidence="3">WBOS16</strain>
    </source>
</reference>
<feature type="domain" description="Glycosyltransferase subfamily 4-like N-terminal" evidence="2">
    <location>
        <begin position="14"/>
        <end position="165"/>
    </location>
</feature>
<organism evidence="3 4">
    <name type="scientific">Bradyrhizobium betae</name>
    <dbReference type="NCBI Taxonomy" id="244734"/>
    <lineage>
        <taxon>Bacteria</taxon>
        <taxon>Pseudomonadati</taxon>
        <taxon>Pseudomonadota</taxon>
        <taxon>Alphaproteobacteria</taxon>
        <taxon>Hyphomicrobiales</taxon>
        <taxon>Nitrobacteraceae</taxon>
        <taxon>Bradyrhizobium</taxon>
    </lineage>
</organism>
<accession>A0AAE9N6C0</accession>
<dbReference type="CDD" id="cd03811">
    <property type="entry name" value="GT4_GT28_WabH-like"/>
    <property type="match status" value="1"/>
</dbReference>
<protein>
    <recommendedName>
        <fullName evidence="5">Glycosyltransferase</fullName>
    </recommendedName>
</protein>
<dbReference type="RefSeq" id="WP_257177989.1">
    <property type="nucleotide sequence ID" value="NZ_CP028989.1"/>
</dbReference>
<dbReference type="Gene3D" id="3.40.50.2000">
    <property type="entry name" value="Glycogen Phosphorylase B"/>
    <property type="match status" value="2"/>
</dbReference>
<proteinExistence type="predicted"/>
<dbReference type="EMBL" id="CP028989">
    <property type="protein sequence ID" value="UUO63812.1"/>
    <property type="molecule type" value="Genomic_DNA"/>
</dbReference>
<dbReference type="PANTHER" id="PTHR12526:SF630">
    <property type="entry name" value="GLYCOSYLTRANSFERASE"/>
    <property type="match status" value="1"/>
</dbReference>
<dbReference type="Proteomes" id="UP001058872">
    <property type="component" value="Chromosome"/>
</dbReference>
<dbReference type="InterPro" id="IPR001296">
    <property type="entry name" value="Glyco_trans_1"/>
</dbReference>
<sequence>MPSIAFIVSHSSAGGAQELWSNIAETFAARGHQVFLVAFYPYKGEVRKTQTISWKYILKRKPVGIADQIAAFLRLARFLRSTNVEYAFTALPAANVVVPLAAAFARCRTKVITSHHGPAETYNRLLRKADAVVSKLTRVSKIVCVSNTVAESLVVERGDCRKRIVIKNALSVPIESLISSLLEKYPPNARCGRTVVATGRLARQKNYKMLLRAAVHMPDVRIRIVGTGPEEADLKDLAETLGVANRIEFLGFRQREDAISILAQGDVFVQPSLYEGHSLALVEAAKLGIPLVVTNVPVQVEAITASDGSRCGIAVELNDARALAETILDLLRRKDLYNQYVARAQQLGEEFSFGTMIAQYERLLA</sequence>
<evidence type="ECO:0000313" key="3">
    <source>
        <dbReference type="EMBL" id="UUO63812.1"/>
    </source>
</evidence>
<dbReference type="Pfam" id="PF00534">
    <property type="entry name" value="Glycos_transf_1"/>
    <property type="match status" value="1"/>
</dbReference>
<feature type="domain" description="Glycosyl transferase family 1" evidence="1">
    <location>
        <begin position="194"/>
        <end position="346"/>
    </location>
</feature>
<dbReference type="Pfam" id="PF13439">
    <property type="entry name" value="Glyco_transf_4"/>
    <property type="match status" value="1"/>
</dbReference>
<dbReference type="SUPFAM" id="SSF53756">
    <property type="entry name" value="UDP-Glycosyltransferase/glycogen phosphorylase"/>
    <property type="match status" value="1"/>
</dbReference>
<evidence type="ECO:0000259" key="1">
    <source>
        <dbReference type="Pfam" id="PF00534"/>
    </source>
</evidence>
<evidence type="ECO:0008006" key="5">
    <source>
        <dbReference type="Google" id="ProtNLM"/>
    </source>
</evidence>
<dbReference type="InterPro" id="IPR028098">
    <property type="entry name" value="Glyco_trans_4-like_N"/>
</dbReference>
<name>A0AAE9N6C0_9BRAD</name>